<proteinExistence type="predicted"/>
<dbReference type="AlphaFoldDB" id="A0A123TY96"/>
<dbReference type="EMBL" id="FIID01000001">
    <property type="protein sequence ID" value="CYV39129.1"/>
    <property type="molecule type" value="Genomic_DNA"/>
</dbReference>
<organism evidence="1 2">
    <name type="scientific">Streptococcus suis</name>
    <dbReference type="NCBI Taxonomy" id="1307"/>
    <lineage>
        <taxon>Bacteria</taxon>
        <taxon>Bacillati</taxon>
        <taxon>Bacillota</taxon>
        <taxon>Bacilli</taxon>
        <taxon>Lactobacillales</taxon>
        <taxon>Streptococcaceae</taxon>
        <taxon>Streptococcus</taxon>
    </lineage>
</organism>
<name>A0A123TY96_STRSU</name>
<evidence type="ECO:0000313" key="1">
    <source>
        <dbReference type="EMBL" id="CYV39129.1"/>
    </source>
</evidence>
<dbReference type="RefSeq" id="WP_044669070.1">
    <property type="nucleotide sequence ID" value="NZ_CEJO01000026.1"/>
</dbReference>
<dbReference type="Proteomes" id="UP000072933">
    <property type="component" value="Unassembled WGS sequence"/>
</dbReference>
<evidence type="ECO:0000313" key="2">
    <source>
        <dbReference type="Proteomes" id="UP000072933"/>
    </source>
</evidence>
<protein>
    <submittedName>
        <fullName evidence="1">Uncharacterized protein</fullName>
    </submittedName>
</protein>
<gene>
    <name evidence="1" type="ORF">ERS132370_00090</name>
</gene>
<sequence>MSTELMNELKELLGLFPRSFINANLEVILIPKTNTYFSLEGVQSRRDIIAKLLMWCSRPIVKGQPFRSQKRNNLFREVIKKTLNYYLGTLFSDEDMALIYHKLGNGINPELTFRFIDSGFDMEVLDDDQRCPIHTET</sequence>
<reference evidence="1 2" key="1">
    <citation type="submission" date="2016-02" db="EMBL/GenBank/DDBJ databases">
        <authorList>
            <consortium name="Pathogen Informatics"/>
        </authorList>
    </citation>
    <scope>NUCLEOTIDE SEQUENCE [LARGE SCALE GENOMIC DNA]</scope>
    <source>
        <strain evidence="1 2">LSS8</strain>
    </source>
</reference>
<accession>A0A123TY96</accession>